<gene>
    <name evidence="3" type="ORF">HJG63_002229</name>
</gene>
<dbReference type="InterPro" id="IPR039284">
    <property type="entry name" value="CCDC159/163"/>
</dbReference>
<evidence type="ECO:0000313" key="3">
    <source>
        <dbReference type="EMBL" id="KAF6504225.1"/>
    </source>
</evidence>
<dbReference type="EMBL" id="JACASE010000001">
    <property type="protein sequence ID" value="KAF6504225.1"/>
    <property type="molecule type" value="Genomic_DNA"/>
</dbReference>
<name>A0A7J8K5T7_ROUAE</name>
<feature type="region of interest" description="Disordered" evidence="2">
    <location>
        <begin position="307"/>
        <end position="328"/>
    </location>
</feature>
<evidence type="ECO:0000256" key="1">
    <source>
        <dbReference type="SAM" id="Coils"/>
    </source>
</evidence>
<sequence>MHLGIGKRSSAASIAGCLRKTWTQFPKWRCGSQSKVVLSWPTASPGLCIGCLGWESKDTRRLGARPLPQVMRRSLSWSEQFDALLNATDGNMARIKQLLFPLGVSTAGGDLTGTWISPHHLPPQSGVQAQQPWALETPIVPERVSWTEAHSTSLWDEVTILRSQLRSQAQVIGALKQAVQGLLEEREQQKYQIYALEASLRLLQGGPEQRALLEQRLEGLRRELQGLRGQVQEQAQAQIQTGPRKCSATSGLHLELQNERQLLWEESEILREELKLLRDQLSQHQQLLLKQMAEGRQAQTRSWKMLDQLQSGQESKEATRSEAQDAQREQDLLRTSIHVLQSKLPQGATFAMSLSSSSSEVSLPDGLQKSTLSNMEHRNFQL</sequence>
<comment type="caution">
    <text evidence="3">The sequence shown here is derived from an EMBL/GenBank/DDBJ whole genome shotgun (WGS) entry which is preliminary data.</text>
</comment>
<feature type="coiled-coil region" evidence="1">
    <location>
        <begin position="210"/>
        <end position="237"/>
    </location>
</feature>
<keyword evidence="4" id="KW-1185">Reference proteome</keyword>
<dbReference type="Proteomes" id="UP000593571">
    <property type="component" value="Unassembled WGS sequence"/>
</dbReference>
<accession>A0A7J8K5T7</accession>
<organism evidence="3 4">
    <name type="scientific">Rousettus aegyptiacus</name>
    <name type="common">Egyptian fruit bat</name>
    <name type="synonym">Pteropus aegyptiacus</name>
    <dbReference type="NCBI Taxonomy" id="9407"/>
    <lineage>
        <taxon>Eukaryota</taxon>
        <taxon>Metazoa</taxon>
        <taxon>Chordata</taxon>
        <taxon>Craniata</taxon>
        <taxon>Vertebrata</taxon>
        <taxon>Euteleostomi</taxon>
        <taxon>Mammalia</taxon>
        <taxon>Eutheria</taxon>
        <taxon>Laurasiatheria</taxon>
        <taxon>Chiroptera</taxon>
        <taxon>Yinpterochiroptera</taxon>
        <taxon>Pteropodoidea</taxon>
        <taxon>Pteropodidae</taxon>
        <taxon>Rousettinae</taxon>
        <taxon>Rousettus</taxon>
    </lineage>
</organism>
<keyword evidence="1" id="KW-0175">Coiled coil</keyword>
<dbReference type="PANTHER" id="PTHR34533">
    <property type="entry name" value="TRANSMEMBRANE PROTEIN CCDC163"/>
    <property type="match status" value="1"/>
</dbReference>
<evidence type="ECO:0000313" key="4">
    <source>
        <dbReference type="Proteomes" id="UP000593571"/>
    </source>
</evidence>
<proteinExistence type="predicted"/>
<feature type="compositionally biased region" description="Basic and acidic residues" evidence="2">
    <location>
        <begin position="314"/>
        <end position="328"/>
    </location>
</feature>
<dbReference type="PANTHER" id="PTHR34533:SF2">
    <property type="entry name" value="COILED-COIL DOMAIN CONTAINING 163"/>
    <property type="match status" value="1"/>
</dbReference>
<reference evidence="3 4" key="1">
    <citation type="journal article" date="2020" name="Nature">
        <title>Six reference-quality genomes reveal evolution of bat adaptations.</title>
        <authorList>
            <person name="Jebb D."/>
            <person name="Huang Z."/>
            <person name="Pippel M."/>
            <person name="Hughes G.M."/>
            <person name="Lavrichenko K."/>
            <person name="Devanna P."/>
            <person name="Winkler S."/>
            <person name="Jermiin L.S."/>
            <person name="Skirmuntt E.C."/>
            <person name="Katzourakis A."/>
            <person name="Burkitt-Gray L."/>
            <person name="Ray D.A."/>
            <person name="Sullivan K.A.M."/>
            <person name="Roscito J.G."/>
            <person name="Kirilenko B.M."/>
            <person name="Davalos L.M."/>
            <person name="Corthals A.P."/>
            <person name="Power M.L."/>
            <person name="Jones G."/>
            <person name="Ransome R.D."/>
            <person name="Dechmann D.K.N."/>
            <person name="Locatelli A.G."/>
            <person name="Puechmaille S.J."/>
            <person name="Fedrigo O."/>
            <person name="Jarvis E.D."/>
            <person name="Hiller M."/>
            <person name="Vernes S.C."/>
            <person name="Myers E.W."/>
            <person name="Teeling E.C."/>
        </authorList>
    </citation>
    <scope>NUCLEOTIDE SEQUENCE [LARGE SCALE GENOMIC DNA]</scope>
    <source>
        <strain evidence="3">MRouAeg1</strain>
        <tissue evidence="3">Muscle</tissue>
    </source>
</reference>
<dbReference type="AlphaFoldDB" id="A0A7J8K5T7"/>
<protein>
    <submittedName>
        <fullName evidence="3">Coiled-coil domain containing 163</fullName>
    </submittedName>
</protein>
<evidence type="ECO:0000256" key="2">
    <source>
        <dbReference type="SAM" id="MobiDB-lite"/>
    </source>
</evidence>
<feature type="region of interest" description="Disordered" evidence="2">
    <location>
        <begin position="356"/>
        <end position="382"/>
    </location>
</feature>